<organism evidence="1">
    <name type="scientific">Anguilla anguilla</name>
    <name type="common">European freshwater eel</name>
    <name type="synonym">Muraena anguilla</name>
    <dbReference type="NCBI Taxonomy" id="7936"/>
    <lineage>
        <taxon>Eukaryota</taxon>
        <taxon>Metazoa</taxon>
        <taxon>Chordata</taxon>
        <taxon>Craniata</taxon>
        <taxon>Vertebrata</taxon>
        <taxon>Euteleostomi</taxon>
        <taxon>Actinopterygii</taxon>
        <taxon>Neopterygii</taxon>
        <taxon>Teleostei</taxon>
        <taxon>Anguilliformes</taxon>
        <taxon>Anguillidae</taxon>
        <taxon>Anguilla</taxon>
    </lineage>
</organism>
<name>A0A0E9PWA7_ANGAN</name>
<accession>A0A0E9PWA7</accession>
<dbReference type="AlphaFoldDB" id="A0A0E9PWA7"/>
<dbReference type="EMBL" id="GBXM01100010">
    <property type="protein sequence ID" value="JAH08567.1"/>
    <property type="molecule type" value="Transcribed_RNA"/>
</dbReference>
<sequence>MQWKAENVEKGSIQADFVLLCTKKFLQPHCWVLDPTQRQRDNWETVEGFGLAKSVI</sequence>
<reference evidence="1" key="2">
    <citation type="journal article" date="2015" name="Fish Shellfish Immunol.">
        <title>Early steps in the European eel (Anguilla anguilla)-Vibrio vulnificus interaction in the gills: Role of the RtxA13 toxin.</title>
        <authorList>
            <person name="Callol A."/>
            <person name="Pajuelo D."/>
            <person name="Ebbesson L."/>
            <person name="Teles M."/>
            <person name="MacKenzie S."/>
            <person name="Amaro C."/>
        </authorList>
    </citation>
    <scope>NUCLEOTIDE SEQUENCE</scope>
</reference>
<proteinExistence type="predicted"/>
<protein>
    <submittedName>
        <fullName evidence="1">Uncharacterized protein</fullName>
    </submittedName>
</protein>
<reference evidence="1" key="1">
    <citation type="submission" date="2014-11" db="EMBL/GenBank/DDBJ databases">
        <authorList>
            <person name="Amaro Gonzalez C."/>
        </authorList>
    </citation>
    <scope>NUCLEOTIDE SEQUENCE</scope>
</reference>
<evidence type="ECO:0000313" key="1">
    <source>
        <dbReference type="EMBL" id="JAH08567.1"/>
    </source>
</evidence>